<accession>A0A5C5XAG8</accession>
<keyword evidence="2" id="KW-1185">Reference proteome</keyword>
<evidence type="ECO:0000313" key="1">
    <source>
        <dbReference type="EMBL" id="TWT59794.1"/>
    </source>
</evidence>
<evidence type="ECO:0000313" key="2">
    <source>
        <dbReference type="Proteomes" id="UP000316095"/>
    </source>
</evidence>
<sequence>MIASINFDFSPVIAISNRSAQSQENHIAERMGNFVVLSWIRQVFKEKSKRQRIGKHCNTLVEVAKVPAHNETLVASNTETGKMHFQCHSHAIALSRTARPTLPCGLPVLLSTEANRYSHWILRE</sequence>
<dbReference type="AlphaFoldDB" id="A0A5C5XAG8"/>
<gene>
    <name evidence="1" type="ORF">Pan54_05040</name>
</gene>
<comment type="caution">
    <text evidence="1">The sequence shown here is derived from an EMBL/GenBank/DDBJ whole genome shotgun (WGS) entry which is preliminary data.</text>
</comment>
<dbReference type="Proteomes" id="UP000316095">
    <property type="component" value="Unassembled WGS sequence"/>
</dbReference>
<reference evidence="1 2" key="1">
    <citation type="submission" date="2019-02" db="EMBL/GenBank/DDBJ databases">
        <title>Deep-cultivation of Planctomycetes and their phenomic and genomic characterization uncovers novel biology.</title>
        <authorList>
            <person name="Wiegand S."/>
            <person name="Jogler M."/>
            <person name="Boedeker C."/>
            <person name="Pinto D."/>
            <person name="Vollmers J."/>
            <person name="Rivas-Marin E."/>
            <person name="Kohn T."/>
            <person name="Peeters S.H."/>
            <person name="Heuer A."/>
            <person name="Rast P."/>
            <person name="Oberbeckmann S."/>
            <person name="Bunk B."/>
            <person name="Jeske O."/>
            <person name="Meyerdierks A."/>
            <person name="Storesund J.E."/>
            <person name="Kallscheuer N."/>
            <person name="Luecker S."/>
            <person name="Lage O.M."/>
            <person name="Pohl T."/>
            <person name="Merkel B.J."/>
            <person name="Hornburger P."/>
            <person name="Mueller R.-W."/>
            <person name="Bruemmer F."/>
            <person name="Labrenz M."/>
            <person name="Spormann A.M."/>
            <person name="Op Den Camp H."/>
            <person name="Overmann J."/>
            <person name="Amann R."/>
            <person name="Jetten M.S.M."/>
            <person name="Mascher T."/>
            <person name="Medema M.H."/>
            <person name="Devos D.P."/>
            <person name="Kaster A.-K."/>
            <person name="Ovreas L."/>
            <person name="Rohde M."/>
            <person name="Galperin M.Y."/>
            <person name="Jogler C."/>
        </authorList>
    </citation>
    <scope>NUCLEOTIDE SEQUENCE [LARGE SCALE GENOMIC DNA]</scope>
    <source>
        <strain evidence="1 2">Pan54</strain>
    </source>
</reference>
<proteinExistence type="predicted"/>
<name>A0A5C5XAG8_9PLAN</name>
<protein>
    <submittedName>
        <fullName evidence="1">Uncharacterized protein</fullName>
    </submittedName>
</protein>
<dbReference type="EMBL" id="SJPG01000001">
    <property type="protein sequence ID" value="TWT59794.1"/>
    <property type="molecule type" value="Genomic_DNA"/>
</dbReference>
<organism evidence="1 2">
    <name type="scientific">Rubinisphaera italica</name>
    <dbReference type="NCBI Taxonomy" id="2527969"/>
    <lineage>
        <taxon>Bacteria</taxon>
        <taxon>Pseudomonadati</taxon>
        <taxon>Planctomycetota</taxon>
        <taxon>Planctomycetia</taxon>
        <taxon>Planctomycetales</taxon>
        <taxon>Planctomycetaceae</taxon>
        <taxon>Rubinisphaera</taxon>
    </lineage>
</organism>